<dbReference type="CDD" id="cd06233">
    <property type="entry name" value="M14-like"/>
    <property type="match status" value="1"/>
</dbReference>
<proteinExistence type="predicted"/>
<keyword evidence="2" id="KW-1185">Reference proteome</keyword>
<evidence type="ECO:0000313" key="1">
    <source>
        <dbReference type="EMBL" id="QMV72147.1"/>
    </source>
</evidence>
<dbReference type="SUPFAM" id="SSF53187">
    <property type="entry name" value="Zn-dependent exopeptidases"/>
    <property type="match status" value="1"/>
</dbReference>
<dbReference type="Gene3D" id="3.40.630.10">
    <property type="entry name" value="Zn peptidases"/>
    <property type="match status" value="1"/>
</dbReference>
<gene>
    <name evidence="1" type="ORF">HS961_04480</name>
</gene>
<dbReference type="Proteomes" id="UP000515240">
    <property type="component" value="Chromosome"/>
</dbReference>
<reference evidence="1 2" key="1">
    <citation type="journal article" date="2020" name="G3 (Bethesda)">
        <title>CeMbio - The Caenorhabditis elegans Microbiome Resource.</title>
        <authorList>
            <person name="Dirksen P."/>
            <person name="Assie A."/>
            <person name="Zimmermann J."/>
            <person name="Zhang F."/>
            <person name="Tietje A.M."/>
            <person name="Marsh S.A."/>
            <person name="Felix M.A."/>
            <person name="Shapira M."/>
            <person name="Kaleta C."/>
            <person name="Schulenburg H."/>
            <person name="Samuel B."/>
        </authorList>
    </citation>
    <scope>NUCLEOTIDE SEQUENCE [LARGE SCALE GENOMIC DNA]</scope>
    <source>
        <strain evidence="1 2">BIGb0172</strain>
    </source>
</reference>
<accession>A0A7G5EDS2</accession>
<evidence type="ECO:0000313" key="2">
    <source>
        <dbReference type="Proteomes" id="UP000515240"/>
    </source>
</evidence>
<dbReference type="KEGG" id="cpis:HS961_04480"/>
<sequence>MSAVEQAFSRSYAQARQQFLEATATAGMALQSQPHPLTGVEGEALAMDVARDGAMDADKLLILSSACHGIEGYCGSGVQMYALRDAEWLDKARSAGVAVLYVHALNPHGFSYGRRVTQENVDLNRNFVDFSQPLPANAAYDQLHDVIIPAQWPPGPEAEQAMQAFIAANGMKAWQAAVAQGQYRHPQGVFFGGQAPTWSNQILRQVLRQHGSQARQIAWIDVHTGLGPNGYGERIFTGPPGDAAMLARARRWWDGAGATPVTSIDDGSSSSPPLSGLLWNSVAQECPQAAFTGMALEYGVLPVHATLDALRADHWLHQHPEAPEAQQAAIHQQMREAFYDESAAWKGQIISQARQALFQTVDGLGSDAS</sequence>
<dbReference type="Pfam" id="PF10994">
    <property type="entry name" value="DUF2817"/>
    <property type="match status" value="1"/>
</dbReference>
<dbReference type="AlphaFoldDB" id="A0A7G5EDS2"/>
<name>A0A7G5EDS2_9BURK</name>
<dbReference type="RefSeq" id="WP_182326571.1">
    <property type="nucleotide sequence ID" value="NZ_CP058554.1"/>
</dbReference>
<protein>
    <submittedName>
        <fullName evidence="1">DUF2817 domain-containing protein</fullName>
    </submittedName>
</protein>
<organism evidence="1 2">
    <name type="scientific">Comamonas piscis</name>
    <dbReference type="NCBI Taxonomy" id="1562974"/>
    <lineage>
        <taxon>Bacteria</taxon>
        <taxon>Pseudomonadati</taxon>
        <taxon>Pseudomonadota</taxon>
        <taxon>Betaproteobacteria</taxon>
        <taxon>Burkholderiales</taxon>
        <taxon>Comamonadaceae</taxon>
        <taxon>Comamonas</taxon>
    </lineage>
</organism>
<dbReference type="InterPro" id="IPR021259">
    <property type="entry name" value="DUF2817"/>
</dbReference>
<dbReference type="EMBL" id="CP058554">
    <property type="protein sequence ID" value="QMV72147.1"/>
    <property type="molecule type" value="Genomic_DNA"/>
</dbReference>